<evidence type="ECO:0000313" key="8">
    <source>
        <dbReference type="EMBL" id="KPU42207.1"/>
    </source>
</evidence>
<evidence type="ECO:0000256" key="5">
    <source>
        <dbReference type="ARBA" id="ARBA00022898"/>
    </source>
</evidence>
<dbReference type="InterPro" id="IPR015424">
    <property type="entry name" value="PyrdxlP-dep_Trfase"/>
</dbReference>
<dbReference type="InterPro" id="IPR015421">
    <property type="entry name" value="PyrdxlP-dep_Trfase_major"/>
</dbReference>
<keyword evidence="3 6" id="KW-0032">Aminotransferase</keyword>
<dbReference type="AlphaFoldDB" id="A0A0P8WVC7"/>
<comment type="caution">
    <text evidence="8">The sequence shown here is derived from an EMBL/GenBank/DDBJ whole genome shotgun (WGS) entry which is preliminary data.</text>
</comment>
<name>A0A0P8WVC7_9CLOT</name>
<gene>
    <name evidence="8" type="primary">patA_5</name>
    <name evidence="8" type="ORF">OXPF_39910</name>
</gene>
<keyword evidence="9" id="KW-1185">Reference proteome</keyword>
<dbReference type="InterPro" id="IPR015422">
    <property type="entry name" value="PyrdxlP-dep_Trfase_small"/>
</dbReference>
<dbReference type="Pfam" id="PF00155">
    <property type="entry name" value="Aminotran_1_2"/>
    <property type="match status" value="1"/>
</dbReference>
<keyword evidence="5" id="KW-0663">Pyridoxal phosphate</keyword>
<evidence type="ECO:0000256" key="1">
    <source>
        <dbReference type="ARBA" id="ARBA00001933"/>
    </source>
</evidence>
<evidence type="ECO:0000256" key="6">
    <source>
        <dbReference type="RuleBase" id="RU000481"/>
    </source>
</evidence>
<dbReference type="EC" id="2.6.1.-" evidence="6"/>
<dbReference type="PRINTS" id="PR00753">
    <property type="entry name" value="ACCSYNTHASE"/>
</dbReference>
<dbReference type="InterPro" id="IPR004838">
    <property type="entry name" value="NHTrfase_class1_PyrdxlP-BS"/>
</dbReference>
<evidence type="ECO:0000256" key="4">
    <source>
        <dbReference type="ARBA" id="ARBA00022679"/>
    </source>
</evidence>
<dbReference type="GO" id="GO:0030170">
    <property type="term" value="F:pyridoxal phosphate binding"/>
    <property type="evidence" value="ECO:0007669"/>
    <property type="project" value="InterPro"/>
</dbReference>
<dbReference type="GO" id="GO:0008483">
    <property type="term" value="F:transaminase activity"/>
    <property type="evidence" value="ECO:0007669"/>
    <property type="project" value="UniProtKB-KW"/>
</dbReference>
<dbReference type="RefSeq" id="WP_054876944.1">
    <property type="nucleotide sequence ID" value="NZ_LKET01000068.1"/>
</dbReference>
<dbReference type="SUPFAM" id="SSF53383">
    <property type="entry name" value="PLP-dependent transferases"/>
    <property type="match status" value="1"/>
</dbReference>
<comment type="cofactor">
    <cofactor evidence="1 6">
        <name>pyridoxal 5'-phosphate</name>
        <dbReference type="ChEBI" id="CHEBI:597326"/>
    </cofactor>
</comment>
<organism evidence="8 9">
    <name type="scientific">Oxobacter pfennigii</name>
    <dbReference type="NCBI Taxonomy" id="36849"/>
    <lineage>
        <taxon>Bacteria</taxon>
        <taxon>Bacillati</taxon>
        <taxon>Bacillota</taxon>
        <taxon>Clostridia</taxon>
        <taxon>Eubacteriales</taxon>
        <taxon>Clostridiaceae</taxon>
        <taxon>Oxobacter</taxon>
    </lineage>
</organism>
<comment type="similarity">
    <text evidence="2 6">Belongs to the class-I pyridoxal-phosphate-dependent aminotransferase family.</text>
</comment>
<dbReference type="PANTHER" id="PTHR46383:SF4">
    <property type="entry name" value="AMINOTRANSFERASE"/>
    <property type="match status" value="1"/>
</dbReference>
<dbReference type="GO" id="GO:0006520">
    <property type="term" value="P:amino acid metabolic process"/>
    <property type="evidence" value="ECO:0007669"/>
    <property type="project" value="InterPro"/>
</dbReference>
<evidence type="ECO:0000256" key="3">
    <source>
        <dbReference type="ARBA" id="ARBA00022576"/>
    </source>
</evidence>
<accession>A0A0P8WVC7</accession>
<dbReference type="Gene3D" id="3.90.1150.10">
    <property type="entry name" value="Aspartate Aminotransferase, domain 1"/>
    <property type="match status" value="1"/>
</dbReference>
<dbReference type="InterPro" id="IPR050596">
    <property type="entry name" value="AspAT/PAT-like"/>
</dbReference>
<sequence length="387" mass="43073">MDIGNLVSDKVSAIKLSPIRRFSNMVNNVPGALTLTIGQPDFSTPEEVKNAGIQAIKNDMTTYTANQGYMDLRKEISKLVKNNYNLHYDPADEITVTVGASQAIDVILRTIINPGDEILIPSPGYVAYEACISLSGGKPVFVPLKPEDGFKLKAQTLKEYITPKTKALLLSYPSNPTGAVMDEDDLIKLSEVIKGTHVAIISDEIYSELTYGKKHFSIASIDDMKERTIVINGFSKAYSMTGWRLGYILAPKKIMEHIVKVHQYNVSCAPSVSQAAGIEAIRSCDKNIKEMVTEYDKRRTYCHNRLKSMDLDCFEPLGAFYLFPEIKKFNLSSEEFCTRLLYEGKLAVVPGSAFGGYGEGHLRISYAYSMDILEDGLNRLQKFISKL</sequence>
<keyword evidence="4 6" id="KW-0808">Transferase</keyword>
<dbReference type="STRING" id="36849.OXPF_39910"/>
<dbReference type="PROSITE" id="PS00105">
    <property type="entry name" value="AA_TRANSFER_CLASS_1"/>
    <property type="match status" value="1"/>
</dbReference>
<reference evidence="8 9" key="1">
    <citation type="submission" date="2015-09" db="EMBL/GenBank/DDBJ databases">
        <title>Genome sequence of Oxobacter pfennigii DSM 3222.</title>
        <authorList>
            <person name="Poehlein A."/>
            <person name="Bengelsdorf F.R."/>
            <person name="Schiel-Bengelsdorf B."/>
            <person name="Duerre P."/>
            <person name="Daniel R."/>
        </authorList>
    </citation>
    <scope>NUCLEOTIDE SEQUENCE [LARGE SCALE GENOMIC DNA]</scope>
    <source>
        <strain evidence="8 9">DSM 3222</strain>
    </source>
</reference>
<feature type="domain" description="Aminotransferase class I/classII large" evidence="7">
    <location>
        <begin position="33"/>
        <end position="375"/>
    </location>
</feature>
<dbReference type="PANTHER" id="PTHR46383">
    <property type="entry name" value="ASPARTATE AMINOTRANSFERASE"/>
    <property type="match status" value="1"/>
</dbReference>
<dbReference type="EMBL" id="LKET01000068">
    <property type="protein sequence ID" value="KPU42207.1"/>
    <property type="molecule type" value="Genomic_DNA"/>
</dbReference>
<dbReference type="Proteomes" id="UP000050326">
    <property type="component" value="Unassembled WGS sequence"/>
</dbReference>
<dbReference type="CDD" id="cd00609">
    <property type="entry name" value="AAT_like"/>
    <property type="match status" value="1"/>
</dbReference>
<proteinExistence type="inferred from homology"/>
<evidence type="ECO:0000313" key="9">
    <source>
        <dbReference type="Proteomes" id="UP000050326"/>
    </source>
</evidence>
<evidence type="ECO:0000259" key="7">
    <source>
        <dbReference type="Pfam" id="PF00155"/>
    </source>
</evidence>
<dbReference type="Gene3D" id="3.40.640.10">
    <property type="entry name" value="Type I PLP-dependent aspartate aminotransferase-like (Major domain)"/>
    <property type="match status" value="1"/>
</dbReference>
<dbReference type="InterPro" id="IPR004839">
    <property type="entry name" value="Aminotransferase_I/II_large"/>
</dbReference>
<dbReference type="FunFam" id="3.40.640.10:FF:000033">
    <property type="entry name" value="Aspartate aminotransferase"/>
    <property type="match status" value="1"/>
</dbReference>
<protein>
    <recommendedName>
        <fullName evidence="6">Aminotransferase</fullName>
        <ecNumber evidence="6">2.6.1.-</ecNumber>
    </recommendedName>
</protein>
<evidence type="ECO:0000256" key="2">
    <source>
        <dbReference type="ARBA" id="ARBA00007441"/>
    </source>
</evidence>
<dbReference type="PATRIC" id="fig|36849.3.peg.4218"/>